<feature type="compositionally biased region" description="Low complexity" evidence="1">
    <location>
        <begin position="224"/>
        <end position="243"/>
    </location>
</feature>
<feature type="region of interest" description="Disordered" evidence="1">
    <location>
        <begin position="159"/>
        <end position="329"/>
    </location>
</feature>
<dbReference type="EMBL" id="JAQQWK010000011">
    <property type="protein sequence ID" value="KAK8024412.1"/>
    <property type="molecule type" value="Genomic_DNA"/>
</dbReference>
<evidence type="ECO:0000313" key="2">
    <source>
        <dbReference type="EMBL" id="KAK8024412.1"/>
    </source>
</evidence>
<dbReference type="PANTHER" id="PTHR38848:SF3">
    <property type="entry name" value="G-PROTEIN COUPLED RECEPTORS FAMILY 3 PROFILE DOMAIN-CONTAINING PROTEIN"/>
    <property type="match status" value="1"/>
</dbReference>
<protein>
    <submittedName>
        <fullName evidence="2">Uncharacterized protein</fullName>
    </submittedName>
</protein>
<evidence type="ECO:0000256" key="1">
    <source>
        <dbReference type="SAM" id="MobiDB-lite"/>
    </source>
</evidence>
<gene>
    <name evidence="2" type="ORF">PG993_012478</name>
</gene>
<proteinExistence type="predicted"/>
<dbReference type="Proteomes" id="UP001444661">
    <property type="component" value="Unassembled WGS sequence"/>
</dbReference>
<sequence length="329" mass="34656">MAPSGQPLPLANRRPAYGIYFEPEPRYAKHFPHKTVPPNADVPLIVRTNSDKTVFRVAQVKSWRSLAWTTWCIPDRSLHVPHLPNLLALMLLDGEPAWLCLLCCKIDVLFNAVVLFWVTRTDSRDITTTSSRNKSDSARSRVTRLSFYTAWIRANMGQGPHPGRPFIIPPTPTSPLMGGGADGNNSPESGGGGGAGSGSGSGSGSGGTPSVTHNTHSKGDNRRASINATATTSVAAAAESSQSIPTKAPTKSILKPPPPGTGTTEPAAARFAYESNTEIWTGPGGCATEAAGPGIPDRRSDEDDDDDDDKEGQGTDPPSETSATATSTN</sequence>
<comment type="caution">
    <text evidence="2">The sequence shown here is derived from an EMBL/GenBank/DDBJ whole genome shotgun (WGS) entry which is preliminary data.</text>
</comment>
<name>A0ABR1S3W3_9PEZI</name>
<reference evidence="2 3" key="1">
    <citation type="submission" date="2023-01" db="EMBL/GenBank/DDBJ databases">
        <title>Analysis of 21 Apiospora genomes using comparative genomics revels a genus with tremendous synthesis potential of carbohydrate active enzymes and secondary metabolites.</title>
        <authorList>
            <person name="Sorensen T."/>
        </authorList>
    </citation>
    <scope>NUCLEOTIDE SEQUENCE [LARGE SCALE GENOMIC DNA]</scope>
    <source>
        <strain evidence="2 3">CBS 33761</strain>
    </source>
</reference>
<keyword evidence="3" id="KW-1185">Reference proteome</keyword>
<accession>A0ABR1S3W3</accession>
<feature type="compositionally biased region" description="Gly residues" evidence="1">
    <location>
        <begin position="189"/>
        <end position="207"/>
    </location>
</feature>
<dbReference type="PANTHER" id="PTHR38848">
    <property type="entry name" value="G-PROTEIN COUPLED RECEPTORS FAMILY 3 PROFILE DOMAIN-CONTAINING PROTEIN"/>
    <property type="match status" value="1"/>
</dbReference>
<organism evidence="2 3">
    <name type="scientific">Apiospora rasikravindrae</name>
    <dbReference type="NCBI Taxonomy" id="990691"/>
    <lineage>
        <taxon>Eukaryota</taxon>
        <taxon>Fungi</taxon>
        <taxon>Dikarya</taxon>
        <taxon>Ascomycota</taxon>
        <taxon>Pezizomycotina</taxon>
        <taxon>Sordariomycetes</taxon>
        <taxon>Xylariomycetidae</taxon>
        <taxon>Amphisphaeriales</taxon>
        <taxon>Apiosporaceae</taxon>
        <taxon>Apiospora</taxon>
    </lineage>
</organism>
<evidence type="ECO:0000313" key="3">
    <source>
        <dbReference type="Proteomes" id="UP001444661"/>
    </source>
</evidence>